<dbReference type="InParanoid" id="C1E6H5"/>
<name>C1E6H5_MICCC</name>
<dbReference type="OrthoDB" id="537257at2759"/>
<dbReference type="RefSeq" id="XP_002502553.1">
    <property type="nucleotide sequence ID" value="XM_002502507.1"/>
</dbReference>
<reference evidence="1 2" key="1">
    <citation type="journal article" date="2009" name="Science">
        <title>Green evolution and dynamic adaptations revealed by genomes of the marine picoeukaryotes Micromonas.</title>
        <authorList>
            <person name="Worden A.Z."/>
            <person name="Lee J.H."/>
            <person name="Mock T."/>
            <person name="Rouze P."/>
            <person name="Simmons M.P."/>
            <person name="Aerts A.L."/>
            <person name="Allen A.E."/>
            <person name="Cuvelier M.L."/>
            <person name="Derelle E."/>
            <person name="Everett M.V."/>
            <person name="Foulon E."/>
            <person name="Grimwood J."/>
            <person name="Gundlach H."/>
            <person name="Henrissat B."/>
            <person name="Napoli C."/>
            <person name="McDonald S.M."/>
            <person name="Parker M.S."/>
            <person name="Rombauts S."/>
            <person name="Salamov A."/>
            <person name="Von Dassow P."/>
            <person name="Badger J.H."/>
            <person name="Coutinho P.M."/>
            <person name="Demir E."/>
            <person name="Dubchak I."/>
            <person name="Gentemann C."/>
            <person name="Eikrem W."/>
            <person name="Gready J.E."/>
            <person name="John U."/>
            <person name="Lanier W."/>
            <person name="Lindquist E.A."/>
            <person name="Lucas S."/>
            <person name="Mayer K.F."/>
            <person name="Moreau H."/>
            <person name="Not F."/>
            <person name="Otillar R."/>
            <person name="Panaud O."/>
            <person name="Pangilinan J."/>
            <person name="Paulsen I."/>
            <person name="Piegu B."/>
            <person name="Poliakov A."/>
            <person name="Robbens S."/>
            <person name="Schmutz J."/>
            <person name="Toulza E."/>
            <person name="Wyss T."/>
            <person name="Zelensky A."/>
            <person name="Zhou K."/>
            <person name="Armbrust E.V."/>
            <person name="Bhattacharya D."/>
            <person name="Goodenough U.W."/>
            <person name="Van de Peer Y."/>
            <person name="Grigoriev I.V."/>
        </authorList>
    </citation>
    <scope>NUCLEOTIDE SEQUENCE [LARGE SCALE GENOMIC DNA]</scope>
    <source>
        <strain evidence="2">RCC299 / NOUM17</strain>
    </source>
</reference>
<dbReference type="EMBL" id="CP001326">
    <property type="protein sequence ID" value="ACO63811.1"/>
    <property type="molecule type" value="Genomic_DNA"/>
</dbReference>
<dbReference type="KEGG" id="mis:MICPUN_58667"/>
<accession>C1E6H5</accession>
<evidence type="ECO:0000313" key="1">
    <source>
        <dbReference type="EMBL" id="ACO63811.1"/>
    </source>
</evidence>
<dbReference type="PANTHER" id="PTHR35292:SF13">
    <property type="entry name" value="OS03G0581800 PROTEIN"/>
    <property type="match status" value="1"/>
</dbReference>
<dbReference type="PANTHER" id="PTHR35292">
    <property type="entry name" value="EXPRESSED PROTEIN"/>
    <property type="match status" value="1"/>
</dbReference>
<sequence>MSGILRAAAPLARRLNAVPKGPIAQQTRGMACECPERRAVSYLPPSHPGLDYPDPNAPPKVAYPWLDPTNPQNWKEEHLVFTILGGWGVVIMGAKSAFS</sequence>
<proteinExistence type="predicted"/>
<keyword evidence="2" id="KW-1185">Reference proteome</keyword>
<dbReference type="eggNOG" id="ENOG502S2MT">
    <property type="taxonomic scope" value="Eukaryota"/>
</dbReference>
<gene>
    <name evidence="1" type="ORF">MICPUN_58667</name>
</gene>
<evidence type="ECO:0000313" key="2">
    <source>
        <dbReference type="Proteomes" id="UP000002009"/>
    </source>
</evidence>
<dbReference type="Proteomes" id="UP000002009">
    <property type="component" value="Chromosome 5"/>
</dbReference>
<dbReference type="STRING" id="296587.C1E6H5"/>
<organism evidence="1 2">
    <name type="scientific">Micromonas commoda (strain RCC299 / NOUM17 / CCMP2709)</name>
    <name type="common">Picoplanktonic green alga</name>
    <dbReference type="NCBI Taxonomy" id="296587"/>
    <lineage>
        <taxon>Eukaryota</taxon>
        <taxon>Viridiplantae</taxon>
        <taxon>Chlorophyta</taxon>
        <taxon>Mamiellophyceae</taxon>
        <taxon>Mamiellales</taxon>
        <taxon>Mamiellaceae</taxon>
        <taxon>Micromonas</taxon>
    </lineage>
</organism>
<dbReference type="GeneID" id="8243458"/>
<protein>
    <submittedName>
        <fullName evidence="1">Uncharacterized protein</fullName>
    </submittedName>
</protein>
<dbReference type="AlphaFoldDB" id="C1E6H5"/>